<feature type="region of interest" description="Disordered" evidence="1">
    <location>
        <begin position="1"/>
        <end position="20"/>
    </location>
</feature>
<feature type="region of interest" description="Disordered" evidence="1">
    <location>
        <begin position="107"/>
        <end position="154"/>
    </location>
</feature>
<reference evidence="2 3" key="2">
    <citation type="journal article" date="2019" name="G3 (Bethesda)">
        <title>Hybrid Assembly of the Genome of the Entomopathogenic Nematode Steinernema carpocapsae Identifies the X-Chromosome.</title>
        <authorList>
            <person name="Serra L."/>
            <person name="Macchietto M."/>
            <person name="Macias-Munoz A."/>
            <person name="McGill C.J."/>
            <person name="Rodriguez I.M."/>
            <person name="Rodriguez B."/>
            <person name="Murad R."/>
            <person name="Mortazavi A."/>
        </authorList>
    </citation>
    <scope>NUCLEOTIDE SEQUENCE [LARGE SCALE GENOMIC DNA]</scope>
    <source>
        <strain evidence="2 3">ALL</strain>
    </source>
</reference>
<feature type="compositionally biased region" description="Basic and acidic residues" evidence="1">
    <location>
        <begin position="143"/>
        <end position="154"/>
    </location>
</feature>
<protein>
    <submittedName>
        <fullName evidence="2">Uncharacterized protein</fullName>
    </submittedName>
</protein>
<comment type="caution">
    <text evidence="2">The sequence shown here is derived from an EMBL/GenBank/DDBJ whole genome shotgun (WGS) entry which is preliminary data.</text>
</comment>
<feature type="compositionally biased region" description="Low complexity" evidence="1">
    <location>
        <begin position="62"/>
        <end position="80"/>
    </location>
</feature>
<gene>
    <name evidence="2" type="ORF">L596_021887</name>
</gene>
<accession>A0A4U5MK70</accession>
<dbReference type="Proteomes" id="UP000298663">
    <property type="component" value="Unassembled WGS sequence"/>
</dbReference>
<dbReference type="EMBL" id="AZBU02000007">
    <property type="protein sequence ID" value="TKR69781.1"/>
    <property type="molecule type" value="Genomic_DNA"/>
</dbReference>
<feature type="region of interest" description="Disordered" evidence="1">
    <location>
        <begin position="55"/>
        <end position="92"/>
    </location>
</feature>
<evidence type="ECO:0000313" key="2">
    <source>
        <dbReference type="EMBL" id="TKR69781.1"/>
    </source>
</evidence>
<dbReference type="AlphaFoldDB" id="A0A4U5MK70"/>
<evidence type="ECO:0000256" key="1">
    <source>
        <dbReference type="SAM" id="MobiDB-lite"/>
    </source>
</evidence>
<keyword evidence="3" id="KW-1185">Reference proteome</keyword>
<reference evidence="2 3" key="1">
    <citation type="journal article" date="2015" name="Genome Biol.">
        <title>Comparative genomics of Steinernema reveals deeply conserved gene regulatory networks.</title>
        <authorList>
            <person name="Dillman A.R."/>
            <person name="Macchietto M."/>
            <person name="Porter C.F."/>
            <person name="Rogers A."/>
            <person name="Williams B."/>
            <person name="Antoshechkin I."/>
            <person name="Lee M.M."/>
            <person name="Goodwin Z."/>
            <person name="Lu X."/>
            <person name="Lewis E.E."/>
            <person name="Goodrich-Blair H."/>
            <person name="Stock S.P."/>
            <person name="Adams B.J."/>
            <person name="Sternberg P.W."/>
            <person name="Mortazavi A."/>
        </authorList>
    </citation>
    <scope>NUCLEOTIDE SEQUENCE [LARGE SCALE GENOMIC DNA]</scope>
    <source>
        <strain evidence="2 3">ALL</strain>
    </source>
</reference>
<organism evidence="2 3">
    <name type="scientific">Steinernema carpocapsae</name>
    <name type="common">Entomopathogenic nematode</name>
    <dbReference type="NCBI Taxonomy" id="34508"/>
    <lineage>
        <taxon>Eukaryota</taxon>
        <taxon>Metazoa</taxon>
        <taxon>Ecdysozoa</taxon>
        <taxon>Nematoda</taxon>
        <taxon>Chromadorea</taxon>
        <taxon>Rhabditida</taxon>
        <taxon>Tylenchina</taxon>
        <taxon>Panagrolaimomorpha</taxon>
        <taxon>Strongyloidoidea</taxon>
        <taxon>Steinernematidae</taxon>
        <taxon>Steinernema</taxon>
    </lineage>
</organism>
<feature type="compositionally biased region" description="Basic and acidic residues" evidence="1">
    <location>
        <begin position="119"/>
        <end position="129"/>
    </location>
</feature>
<evidence type="ECO:0000313" key="3">
    <source>
        <dbReference type="Proteomes" id="UP000298663"/>
    </source>
</evidence>
<sequence length="171" mass="18790">MDSRHGFMLPNDPPRRPRATFGQATVVPSTEVSMDPQIAPGFRCTVGACPQFRPGQGYAEASYSSSRSRNSSSSTCSSTSLPGRGGLARRGGRYGRVAEVYSAPLATLEERSQQGQAEARQEVDEKASEAQEAAPPEAEETVEADRTKMEEFLRRQKPLRNRRCRRGKVLL</sequence>
<name>A0A4U5MK70_STECR</name>
<proteinExistence type="predicted"/>